<comment type="caution">
    <text evidence="3">The sequence shown here is derived from an EMBL/GenBank/DDBJ whole genome shotgun (WGS) entry which is preliminary data.</text>
</comment>
<dbReference type="Proteomes" id="UP001152523">
    <property type="component" value="Unassembled WGS sequence"/>
</dbReference>
<dbReference type="EMBL" id="CAMAPF010001002">
    <property type="protein sequence ID" value="CAH9137869.1"/>
    <property type="molecule type" value="Genomic_DNA"/>
</dbReference>
<evidence type="ECO:0000313" key="4">
    <source>
        <dbReference type="Proteomes" id="UP001152523"/>
    </source>
</evidence>
<feature type="region of interest" description="Disordered" evidence="1">
    <location>
        <begin position="68"/>
        <end position="145"/>
    </location>
</feature>
<protein>
    <submittedName>
        <fullName evidence="3">Uncharacterized protein</fullName>
    </submittedName>
</protein>
<evidence type="ECO:0000256" key="1">
    <source>
        <dbReference type="SAM" id="MobiDB-lite"/>
    </source>
</evidence>
<feature type="chain" id="PRO_5043325719" evidence="2">
    <location>
        <begin position="26"/>
        <end position="205"/>
    </location>
</feature>
<reference evidence="3" key="1">
    <citation type="submission" date="2022-07" db="EMBL/GenBank/DDBJ databases">
        <authorList>
            <person name="Macas J."/>
            <person name="Novak P."/>
            <person name="Neumann P."/>
        </authorList>
    </citation>
    <scope>NUCLEOTIDE SEQUENCE</scope>
</reference>
<gene>
    <name evidence="3" type="ORF">CEPIT_LOCUS36367</name>
</gene>
<accession>A0AAV0FQI5</accession>
<evidence type="ECO:0000256" key="2">
    <source>
        <dbReference type="SAM" id="SignalP"/>
    </source>
</evidence>
<proteinExistence type="predicted"/>
<sequence length="205" mass="22519">MAATSLFTKNFLIAFILLSQRSSDASRSTSFFNNVMSSNEEKSQENEVNFGQEVVSAAAVVAEGHRMATSPFSKLQEESSTDRSLSRSPPPPKGNAGTHPRYPAPPIRREKSYVNAGDSKTIQPAVDTGKDKNGGPGTQQRIPTLRREKSYVNGGESNMLQAAEEQKTRYQSIGPRQPNQAGEGKRSLYHVGKQFPPNYATHIYQ</sequence>
<organism evidence="3 4">
    <name type="scientific">Cuscuta epithymum</name>
    <dbReference type="NCBI Taxonomy" id="186058"/>
    <lineage>
        <taxon>Eukaryota</taxon>
        <taxon>Viridiplantae</taxon>
        <taxon>Streptophyta</taxon>
        <taxon>Embryophyta</taxon>
        <taxon>Tracheophyta</taxon>
        <taxon>Spermatophyta</taxon>
        <taxon>Magnoliopsida</taxon>
        <taxon>eudicotyledons</taxon>
        <taxon>Gunneridae</taxon>
        <taxon>Pentapetalae</taxon>
        <taxon>asterids</taxon>
        <taxon>lamiids</taxon>
        <taxon>Solanales</taxon>
        <taxon>Convolvulaceae</taxon>
        <taxon>Cuscuteae</taxon>
        <taxon>Cuscuta</taxon>
        <taxon>Cuscuta subgen. Cuscuta</taxon>
    </lineage>
</organism>
<feature type="compositionally biased region" description="Basic and acidic residues" evidence="1">
    <location>
        <begin position="75"/>
        <end position="85"/>
    </location>
</feature>
<evidence type="ECO:0000313" key="3">
    <source>
        <dbReference type="EMBL" id="CAH9137869.1"/>
    </source>
</evidence>
<keyword evidence="2" id="KW-0732">Signal</keyword>
<name>A0AAV0FQI5_9ASTE</name>
<dbReference type="AlphaFoldDB" id="A0AAV0FQI5"/>
<feature type="region of interest" description="Disordered" evidence="1">
    <location>
        <begin position="164"/>
        <end position="194"/>
    </location>
</feature>
<keyword evidence="4" id="KW-1185">Reference proteome</keyword>
<feature type="signal peptide" evidence="2">
    <location>
        <begin position="1"/>
        <end position="25"/>
    </location>
</feature>